<reference evidence="1 2" key="1">
    <citation type="journal article" date="2016" name="Nat. Commun.">
        <title>Thousands of microbial genomes shed light on interconnected biogeochemical processes in an aquifer system.</title>
        <authorList>
            <person name="Anantharaman K."/>
            <person name="Brown C.T."/>
            <person name="Hug L.A."/>
            <person name="Sharon I."/>
            <person name="Castelle C.J."/>
            <person name="Probst A.J."/>
            <person name="Thomas B.C."/>
            <person name="Singh A."/>
            <person name="Wilkins M.J."/>
            <person name="Karaoz U."/>
            <person name="Brodie E.L."/>
            <person name="Williams K.H."/>
            <person name="Hubbard S.S."/>
            <person name="Banfield J.F."/>
        </authorList>
    </citation>
    <scope>NUCLEOTIDE SEQUENCE [LARGE SCALE GENOMIC DNA]</scope>
</reference>
<name>A0A1F6DBZ6_9BACT</name>
<gene>
    <name evidence="1" type="ORF">A2765_00450</name>
</gene>
<dbReference type="InterPro" id="IPR016181">
    <property type="entry name" value="Acyl_CoA_acyltransferase"/>
</dbReference>
<dbReference type="Proteomes" id="UP000176377">
    <property type="component" value="Unassembled WGS sequence"/>
</dbReference>
<dbReference type="EMBL" id="MFLA01000026">
    <property type="protein sequence ID" value="OGG58837.1"/>
    <property type="molecule type" value="Genomic_DNA"/>
</dbReference>
<evidence type="ECO:0000313" key="2">
    <source>
        <dbReference type="Proteomes" id="UP000176377"/>
    </source>
</evidence>
<evidence type="ECO:0000313" key="1">
    <source>
        <dbReference type="EMBL" id="OGG58837.1"/>
    </source>
</evidence>
<accession>A0A1F6DBZ6</accession>
<dbReference type="Gene3D" id="3.40.630.30">
    <property type="match status" value="1"/>
</dbReference>
<dbReference type="SUPFAM" id="SSF55729">
    <property type="entry name" value="Acyl-CoA N-acyltransferases (Nat)"/>
    <property type="match status" value="1"/>
</dbReference>
<sequence length="251" mass="28477">MLIEDKKIIFSTALVIFDDEEAMRAAQSGKYSRITIITLNRLALPGFSIREKMTGLIDLKGDLEEITAIFNKTTRNEIARTYRDADFQFETYDDVPRDIYAMYVAFTRNIGKAPFSRKALSGCAAVGGYYNGELISGTIFFRSIPTVRIRAIFSKRQNVDRGSEMYKRIGYAARRSILEVCRWGIANDCSAVDLATVHTSAGEIDTSDESYFKLSFNPRIVPQLTYIYMTQVRRFIERLYPASILSVLRGG</sequence>
<proteinExistence type="predicted"/>
<comment type="caution">
    <text evidence="1">The sequence shown here is derived from an EMBL/GenBank/DDBJ whole genome shotgun (WGS) entry which is preliminary data.</text>
</comment>
<organism evidence="1 2">
    <name type="scientific">Candidatus Kaiserbacteria bacterium RIFCSPHIGHO2_01_FULL_56_24</name>
    <dbReference type="NCBI Taxonomy" id="1798487"/>
    <lineage>
        <taxon>Bacteria</taxon>
        <taxon>Candidatus Kaiseribacteriota</taxon>
    </lineage>
</organism>
<protein>
    <submittedName>
        <fullName evidence="1">Uncharacterized protein</fullName>
    </submittedName>
</protein>
<dbReference type="AlphaFoldDB" id="A0A1F6DBZ6"/>